<feature type="disulfide bond" evidence="8">
    <location>
        <begin position="516"/>
        <end position="525"/>
    </location>
</feature>
<dbReference type="CDD" id="cd00054">
    <property type="entry name" value="EGF_CA"/>
    <property type="match status" value="1"/>
</dbReference>
<name>A0A818Z1S0_9BILA</name>
<evidence type="ECO:0000256" key="3">
    <source>
        <dbReference type="ARBA" id="ARBA00022729"/>
    </source>
</evidence>
<dbReference type="AlphaFoldDB" id="A0A818Z1S0"/>
<keyword evidence="2 8" id="KW-0245">EGF-like domain</keyword>
<feature type="disulfide bond" evidence="8">
    <location>
        <begin position="477"/>
        <end position="486"/>
    </location>
</feature>
<comment type="caution">
    <text evidence="10">The sequence shown here is derived from an EMBL/GenBank/DDBJ whole genome shotgun (WGS) entry which is preliminary data.</text>
</comment>
<keyword evidence="5" id="KW-0694">RNA-binding</keyword>
<feature type="domain" description="EGF-like" evidence="9">
    <location>
        <begin position="489"/>
        <end position="526"/>
    </location>
</feature>
<dbReference type="SUPFAM" id="SSF57196">
    <property type="entry name" value="EGF/Laminin"/>
    <property type="match status" value="2"/>
</dbReference>
<dbReference type="GO" id="GO:0003729">
    <property type="term" value="F:mRNA binding"/>
    <property type="evidence" value="ECO:0007669"/>
    <property type="project" value="InterPro"/>
</dbReference>
<dbReference type="PROSITE" id="PS00022">
    <property type="entry name" value="EGF_1"/>
    <property type="match status" value="2"/>
</dbReference>
<dbReference type="SMART" id="SM00181">
    <property type="entry name" value="EGF"/>
    <property type="match status" value="2"/>
</dbReference>
<comment type="caution">
    <text evidence="8">Lacks conserved residue(s) required for the propagation of feature annotation.</text>
</comment>
<dbReference type="Proteomes" id="UP000663823">
    <property type="component" value="Unassembled WGS sequence"/>
</dbReference>
<dbReference type="GO" id="GO:0071204">
    <property type="term" value="C:histone pre-mRNA 3'end processing complex"/>
    <property type="evidence" value="ECO:0007669"/>
    <property type="project" value="TreeGrafter"/>
</dbReference>
<sequence>MLTYNIKQLMSLCSDYALDAQIQKILFSLDLWVPKAAREVQIDNVAQQQYASIVFSGFNRARSPTRNDTIINNHNVNNRLRRTLASRSMSAEVFHSSFDAANNGITSKNDLRDSNKMNTSLIKKSSNGHNIDETLQTGQSQIKLMPILEGGENEDKLIEQQQTRSNKEISFTTTTLDWTPTENESSTSTAASRTSIDALFELSVRADSALKTALCENAAITTNISHNNDRITLRKSVSVMNQKQKTGSGRSLIRAKSDMAGSDASRKRALAHLARASERYFSDDPKIISEIEELELEYLFNYIRYLKTFSKYVNMTEDEILREVESDPHTLRQRTKEILKGKMSDSYATYMAKYPIKKQRQREHPTSPNKYRKCSRRCFDGQLRTWRRNLHQFDEDNGNTKQESTDTIELNNINEPNQPTLITDAMNVTLFRWLLIVVTKIIYFVDANWFTGNLCWSMPCMNGGSCFGSAYTYLCVCPMNYSGALCEKRLGICQESPCGNRGLCVETSLTSFECRCYFDYMGPLCEEHVPKDDPSVWSSLIPVHTRVLFDILQEAYRVKVHGKSAMNSNNDHIDFVSLLTTNGASSSDTTSSTILKSNLITYPSETTEREHVIRAEDIQLEKIFPKISKASTTNMYKQDFIETTSQIFETTEPNIYNNETNFETNMTSSMMISTIENITTTILPSLETIENMTTISLEQNQTNSLNITEDQEFINITQQFNTMITSTPFEWSSSNSDNDKITGFTHDLIQNSTEQNNNNTESNEFIIDTTTPQTIDYTLFETSNYLSTQSDNNQFNTSEQIISSTNQPLISDKLNDRINNSQDAENQLLYKLCQQLLSHILPNVSSLSSLVAVEAALSLVSNASSTGNNSTDELLTWIKEQLSSSTTITTSTTTTTLPSTLSSLLIRENKFTTMSLQRVEMDDVLHQMNNNIDSEQ</sequence>
<evidence type="ECO:0000256" key="8">
    <source>
        <dbReference type="PROSITE-ProRule" id="PRU00076"/>
    </source>
</evidence>
<accession>A0A818Z1S0</accession>
<dbReference type="GO" id="GO:0071207">
    <property type="term" value="F:histone pre-mRNA stem-loop binding"/>
    <property type="evidence" value="ECO:0007669"/>
    <property type="project" value="TreeGrafter"/>
</dbReference>
<evidence type="ECO:0000256" key="5">
    <source>
        <dbReference type="ARBA" id="ARBA00022884"/>
    </source>
</evidence>
<dbReference type="EMBL" id="CAJOAX010001994">
    <property type="protein sequence ID" value="CAF3762421.1"/>
    <property type="molecule type" value="Genomic_DNA"/>
</dbReference>
<dbReference type="InterPro" id="IPR026502">
    <property type="entry name" value="SLBP1/SLBP2"/>
</dbReference>
<dbReference type="PANTHER" id="PTHR17408:SF0">
    <property type="entry name" value="HISTONE RNA HAIRPIN-BINDING PROTEIN"/>
    <property type="match status" value="1"/>
</dbReference>
<dbReference type="Gene3D" id="1.10.8.1120">
    <property type="entry name" value="Histone RNA hairpin-binding protein RNA-binding domain"/>
    <property type="match status" value="1"/>
</dbReference>
<keyword evidence="6 8" id="KW-1015">Disulfide bond</keyword>
<comment type="similarity">
    <text evidence="1">Belongs to the SLBP family.</text>
</comment>
<dbReference type="Pfam" id="PF15247">
    <property type="entry name" value="SLBP_RNA_bind"/>
    <property type="match status" value="1"/>
</dbReference>
<reference evidence="10" key="1">
    <citation type="submission" date="2021-02" db="EMBL/GenBank/DDBJ databases">
        <authorList>
            <person name="Nowell W R."/>
        </authorList>
    </citation>
    <scope>NUCLEOTIDE SEQUENCE</scope>
</reference>
<evidence type="ECO:0000256" key="7">
    <source>
        <dbReference type="ARBA" id="ARBA00023180"/>
    </source>
</evidence>
<proteinExistence type="inferred from homology"/>
<organism evidence="10 11">
    <name type="scientific">Rotaria sordida</name>
    <dbReference type="NCBI Taxonomy" id="392033"/>
    <lineage>
        <taxon>Eukaryota</taxon>
        <taxon>Metazoa</taxon>
        <taxon>Spiralia</taxon>
        <taxon>Gnathifera</taxon>
        <taxon>Rotifera</taxon>
        <taxon>Eurotatoria</taxon>
        <taxon>Bdelloidea</taxon>
        <taxon>Philodinida</taxon>
        <taxon>Philodinidae</taxon>
        <taxon>Rotaria</taxon>
    </lineage>
</organism>
<dbReference type="FunFam" id="2.10.25.10:FF:000012">
    <property type="entry name" value="Delta-like protein"/>
    <property type="match status" value="1"/>
</dbReference>
<dbReference type="GO" id="GO:0006398">
    <property type="term" value="P:mRNA 3'-end processing by stem-loop binding and cleavage"/>
    <property type="evidence" value="ECO:0007669"/>
    <property type="project" value="TreeGrafter"/>
</dbReference>
<evidence type="ECO:0000256" key="2">
    <source>
        <dbReference type="ARBA" id="ARBA00022536"/>
    </source>
</evidence>
<dbReference type="InterPro" id="IPR000742">
    <property type="entry name" value="EGF"/>
</dbReference>
<dbReference type="GO" id="GO:0005737">
    <property type="term" value="C:cytoplasm"/>
    <property type="evidence" value="ECO:0007669"/>
    <property type="project" value="TreeGrafter"/>
</dbReference>
<dbReference type="PANTHER" id="PTHR17408">
    <property type="entry name" value="HISTONE RNA HAIRPIN-BINDING PROTEIN"/>
    <property type="match status" value="1"/>
</dbReference>
<feature type="domain" description="EGF-like" evidence="9">
    <location>
        <begin position="451"/>
        <end position="487"/>
    </location>
</feature>
<keyword evidence="3" id="KW-0732">Signal</keyword>
<keyword evidence="4" id="KW-0677">Repeat</keyword>
<gene>
    <name evidence="10" type="ORF">OTI717_LOCUS16193</name>
</gene>
<dbReference type="InterPro" id="IPR038294">
    <property type="entry name" value="SLBP_RNA_bind_sf"/>
</dbReference>
<dbReference type="GO" id="GO:0051028">
    <property type="term" value="P:mRNA transport"/>
    <property type="evidence" value="ECO:0007669"/>
    <property type="project" value="TreeGrafter"/>
</dbReference>
<keyword evidence="7" id="KW-0325">Glycoprotein</keyword>
<evidence type="ECO:0000313" key="11">
    <source>
        <dbReference type="Proteomes" id="UP000663823"/>
    </source>
</evidence>
<evidence type="ECO:0000313" key="10">
    <source>
        <dbReference type="EMBL" id="CAF3762421.1"/>
    </source>
</evidence>
<protein>
    <recommendedName>
        <fullName evidence="9">EGF-like domain-containing protein</fullName>
    </recommendedName>
</protein>
<dbReference type="Pfam" id="PF00008">
    <property type="entry name" value="EGF"/>
    <property type="match status" value="1"/>
</dbReference>
<dbReference type="InterPro" id="IPR029344">
    <property type="entry name" value="SLBP_RNA_bind"/>
</dbReference>
<dbReference type="PROSITE" id="PS50026">
    <property type="entry name" value="EGF_3"/>
    <property type="match status" value="2"/>
</dbReference>
<evidence type="ECO:0000256" key="1">
    <source>
        <dbReference type="ARBA" id="ARBA00006151"/>
    </source>
</evidence>
<evidence type="ECO:0000256" key="4">
    <source>
        <dbReference type="ARBA" id="ARBA00022737"/>
    </source>
</evidence>
<evidence type="ECO:0000259" key="9">
    <source>
        <dbReference type="PROSITE" id="PS50026"/>
    </source>
</evidence>
<evidence type="ECO:0000256" key="6">
    <source>
        <dbReference type="ARBA" id="ARBA00023157"/>
    </source>
</evidence>
<dbReference type="Gene3D" id="2.10.25.10">
    <property type="entry name" value="Laminin"/>
    <property type="match status" value="2"/>
</dbReference>